<dbReference type="EMBL" id="MKVH01000025">
    <property type="protein sequence ID" value="OJX56287.1"/>
    <property type="molecule type" value="Genomic_DNA"/>
</dbReference>
<reference evidence="1 2" key="1">
    <citation type="submission" date="2016-09" db="EMBL/GenBank/DDBJ databases">
        <title>Genome-resolved meta-omics ties microbial dynamics to process performance in biotechnology for thiocyanate degradation.</title>
        <authorList>
            <person name="Kantor R.S."/>
            <person name="Huddy R.J."/>
            <person name="Iyer R."/>
            <person name="Thomas B.C."/>
            <person name="Brown C.T."/>
            <person name="Anantharaman K."/>
            <person name="Tringe S."/>
            <person name="Hettich R.L."/>
            <person name="Harrison S.T."/>
            <person name="Banfield J.F."/>
        </authorList>
    </citation>
    <scope>NUCLEOTIDE SEQUENCE [LARGE SCALE GENOMIC DNA]</scope>
    <source>
        <strain evidence="1">59-99</strain>
    </source>
</reference>
<gene>
    <name evidence="1" type="ORF">BGO89_13195</name>
</gene>
<organism evidence="1 2">
    <name type="scientific">Candidatus Kapaibacterium thiocyanatum</name>
    <dbReference type="NCBI Taxonomy" id="1895771"/>
    <lineage>
        <taxon>Bacteria</taxon>
        <taxon>Pseudomonadati</taxon>
        <taxon>Candidatus Kapaibacteriota</taxon>
        <taxon>Candidatus Kapaibacteriia</taxon>
        <taxon>Candidatus Kapaibacteriales</taxon>
        <taxon>Candidatus Kapaibacteriaceae</taxon>
        <taxon>Candidatus Kapaibacterium</taxon>
    </lineage>
</organism>
<dbReference type="PANTHER" id="PTHR36842">
    <property type="entry name" value="PROTEIN TOLB HOMOLOG"/>
    <property type="match status" value="1"/>
</dbReference>
<dbReference type="PANTHER" id="PTHR36842:SF1">
    <property type="entry name" value="PROTEIN TOLB"/>
    <property type="match status" value="1"/>
</dbReference>
<dbReference type="STRING" id="1895771.BGO89_13195"/>
<protein>
    <recommendedName>
        <fullName evidence="3">DUF5050 domain-containing protein</fullName>
    </recommendedName>
</protein>
<dbReference type="InterPro" id="IPR011042">
    <property type="entry name" value="6-blade_b-propeller_TolB-like"/>
</dbReference>
<evidence type="ECO:0000313" key="1">
    <source>
        <dbReference type="EMBL" id="OJX56287.1"/>
    </source>
</evidence>
<dbReference type="SUPFAM" id="SSF69304">
    <property type="entry name" value="Tricorn protease N-terminal domain"/>
    <property type="match status" value="1"/>
</dbReference>
<sequence>MFRSTQSLQEERTMRGLPLFAILATCLVAIGCSDGSSNPSPGTEQYLYFSRIDGTPRIVRWEPGSPGEADVIVQNATLLSGPRAGRLLGCTTSGSATTLFSTTTTGTDRKDLYVLAGDIVLNHAEFDRSASKILCQMMLSRGSYADGALIVMNADGTGGTHIAGNVAHETGAHFSPVGTTVAYMTRRRYPDVPDSLYVVNVDGSERRLVSTEVAIASNDMDQWMWSPDGASIIYTNFSEENTHLRLLDVASGTTRRLSADSNAQYGGLFSPDGTQIVVTSTTSPTAIDGSTATTITIVNMNGTGRRVICRSDMHELLASPVISADNGYIAYLRIPTGGRPGPDYSQARMEVVRVADGSITRLDGVAMHPYWY</sequence>
<accession>A0A1M3KV78</accession>
<comment type="caution">
    <text evidence="1">The sequence shown here is derived from an EMBL/GenBank/DDBJ whole genome shotgun (WGS) entry which is preliminary data.</text>
</comment>
<proteinExistence type="predicted"/>
<dbReference type="PROSITE" id="PS51257">
    <property type="entry name" value="PROKAR_LIPOPROTEIN"/>
    <property type="match status" value="1"/>
</dbReference>
<dbReference type="Gene3D" id="2.120.10.30">
    <property type="entry name" value="TolB, C-terminal domain"/>
    <property type="match status" value="1"/>
</dbReference>
<evidence type="ECO:0000313" key="2">
    <source>
        <dbReference type="Proteomes" id="UP000184233"/>
    </source>
</evidence>
<dbReference type="Proteomes" id="UP000184233">
    <property type="component" value="Unassembled WGS sequence"/>
</dbReference>
<name>A0A1M3KV78_9BACT</name>
<dbReference type="AlphaFoldDB" id="A0A1M3KV78"/>
<evidence type="ECO:0008006" key="3">
    <source>
        <dbReference type="Google" id="ProtNLM"/>
    </source>
</evidence>